<keyword evidence="1" id="KW-0472">Membrane</keyword>
<keyword evidence="1" id="KW-1133">Transmembrane helix</keyword>
<sequence>MRKTDELIEENNHKRELLNVENEKVYEDLLLYLRTDLRIDEHAGEEILMDLLDHLVEAQEDGKSAKELFGESPQKYADELIENLPSQKRRNVFLFSASQVLGLTGWFAASFGMISLIVSFFRPVDNSIALGSLLLMLLSVMLVAFVGVSVIFKIIRSSVFQAEKKKWQAYVKAGLYGAAAFACVVLIAWLFQDFGPVIKLEWWLFLLIGLVFLAFSKLMYKWSE</sequence>
<feature type="transmembrane region" description="Helical" evidence="1">
    <location>
        <begin position="203"/>
        <end position="220"/>
    </location>
</feature>
<gene>
    <name evidence="2" type="ORF">H9630_03115</name>
</gene>
<feature type="transmembrane region" description="Helical" evidence="1">
    <location>
        <begin position="92"/>
        <end position="121"/>
    </location>
</feature>
<keyword evidence="3" id="KW-1185">Reference proteome</keyword>
<evidence type="ECO:0000313" key="3">
    <source>
        <dbReference type="Proteomes" id="UP000658980"/>
    </source>
</evidence>
<evidence type="ECO:0000313" key="2">
    <source>
        <dbReference type="EMBL" id="MBD8013796.1"/>
    </source>
</evidence>
<feature type="transmembrane region" description="Helical" evidence="1">
    <location>
        <begin position="127"/>
        <end position="152"/>
    </location>
</feature>
<dbReference type="PANTHER" id="PTHR41307:SF1">
    <property type="entry name" value="MEMBRANE PROTEIN"/>
    <property type="match status" value="1"/>
</dbReference>
<feature type="transmembrane region" description="Helical" evidence="1">
    <location>
        <begin position="173"/>
        <end position="191"/>
    </location>
</feature>
<organism evidence="2 3">
    <name type="scientific">Planococcus wigleyi</name>
    <dbReference type="NCBI Taxonomy" id="2762216"/>
    <lineage>
        <taxon>Bacteria</taxon>
        <taxon>Bacillati</taxon>
        <taxon>Bacillota</taxon>
        <taxon>Bacilli</taxon>
        <taxon>Bacillales</taxon>
        <taxon>Caryophanaceae</taxon>
        <taxon>Planococcus</taxon>
    </lineage>
</organism>
<dbReference type="PANTHER" id="PTHR41307">
    <property type="entry name" value="MEMBRANE PROTEIN-RELATED"/>
    <property type="match status" value="1"/>
</dbReference>
<dbReference type="Proteomes" id="UP000658980">
    <property type="component" value="Unassembled WGS sequence"/>
</dbReference>
<comment type="caution">
    <text evidence="2">The sequence shown here is derived from an EMBL/GenBank/DDBJ whole genome shotgun (WGS) entry which is preliminary data.</text>
</comment>
<dbReference type="EMBL" id="JACSPU010000001">
    <property type="protein sequence ID" value="MBD8013796.1"/>
    <property type="molecule type" value="Genomic_DNA"/>
</dbReference>
<evidence type="ECO:0000256" key="1">
    <source>
        <dbReference type="SAM" id="Phobius"/>
    </source>
</evidence>
<dbReference type="SUPFAM" id="SSF158560">
    <property type="entry name" value="BH3980-like"/>
    <property type="match status" value="1"/>
</dbReference>
<accession>A0ABR8WAK7</accession>
<protein>
    <submittedName>
        <fullName evidence="2">DUF1129 family protein</fullName>
    </submittedName>
</protein>
<dbReference type="InterPro" id="IPR009214">
    <property type="entry name" value="DUF1129"/>
</dbReference>
<dbReference type="RefSeq" id="WP_191714019.1">
    <property type="nucleotide sequence ID" value="NZ_JACSPU010000001.1"/>
</dbReference>
<reference evidence="2 3" key="1">
    <citation type="submission" date="2020-08" db="EMBL/GenBank/DDBJ databases">
        <title>A Genomic Blueprint of the Chicken Gut Microbiome.</title>
        <authorList>
            <person name="Gilroy R."/>
            <person name="Ravi A."/>
            <person name="Getino M."/>
            <person name="Pursley I."/>
            <person name="Horton D.L."/>
            <person name="Alikhan N.-F."/>
            <person name="Baker D."/>
            <person name="Gharbi K."/>
            <person name="Hall N."/>
            <person name="Watson M."/>
            <person name="Adriaenssens E.M."/>
            <person name="Foster-Nyarko E."/>
            <person name="Jarju S."/>
            <person name="Secka A."/>
            <person name="Antonio M."/>
            <person name="Oren A."/>
            <person name="Chaudhuri R."/>
            <person name="La Ragione R.M."/>
            <person name="Hildebrand F."/>
            <person name="Pallen M.J."/>
        </authorList>
    </citation>
    <scope>NUCLEOTIDE SEQUENCE [LARGE SCALE GENOMIC DNA]</scope>
    <source>
        <strain evidence="2 3">Sa1BUA13</strain>
    </source>
</reference>
<proteinExistence type="predicted"/>
<dbReference type="Gene3D" id="1.10.1900.10">
    <property type="entry name" value="c-terminal domain of poly(a) binding protein"/>
    <property type="match status" value="1"/>
</dbReference>
<keyword evidence="1" id="KW-0812">Transmembrane</keyword>
<name>A0ABR8WAK7_9BACL</name>
<dbReference type="Pfam" id="PF06570">
    <property type="entry name" value="DUF1129"/>
    <property type="match status" value="1"/>
</dbReference>